<dbReference type="Proteomes" id="UP000007239">
    <property type="component" value="Chromosome"/>
</dbReference>
<keyword evidence="3" id="KW-1185">Reference proteome</keyword>
<dbReference type="PANTHER" id="PTHR30217">
    <property type="entry name" value="PEPTIDASE U32 FAMILY"/>
    <property type="match status" value="1"/>
</dbReference>
<name>F6BK69_THEXL</name>
<gene>
    <name evidence="2" type="ordered locus">Thexy_1031</name>
</gene>
<evidence type="ECO:0000313" key="2">
    <source>
        <dbReference type="EMBL" id="AEF17064.1"/>
    </source>
</evidence>
<dbReference type="EMBL" id="CP002739">
    <property type="protein sequence ID" value="AEF17064.1"/>
    <property type="molecule type" value="Genomic_DNA"/>
</dbReference>
<proteinExistence type="predicted"/>
<evidence type="ECO:0000313" key="3">
    <source>
        <dbReference type="Proteomes" id="UP000007239"/>
    </source>
</evidence>
<dbReference type="RefSeq" id="WP_013787807.1">
    <property type="nucleotide sequence ID" value="NC_015555.1"/>
</dbReference>
<dbReference type="Pfam" id="PF12392">
    <property type="entry name" value="DUF3656"/>
    <property type="match status" value="1"/>
</dbReference>
<dbReference type="Pfam" id="PF01136">
    <property type="entry name" value="Peptidase_U32"/>
    <property type="match status" value="2"/>
</dbReference>
<dbReference type="InterPro" id="IPR051454">
    <property type="entry name" value="RNA/ubiquinone_mod_enzymes"/>
</dbReference>
<accession>F6BK69</accession>
<evidence type="ECO:0000259" key="1">
    <source>
        <dbReference type="Pfam" id="PF12392"/>
    </source>
</evidence>
<dbReference type="KEGG" id="txy:Thexy_1031"/>
<organism evidence="2 3">
    <name type="scientific">Thermoanaerobacterium xylanolyticum (strain ATCC 49914 / DSM 7097 / LX-11)</name>
    <dbReference type="NCBI Taxonomy" id="858215"/>
    <lineage>
        <taxon>Bacteria</taxon>
        <taxon>Bacillati</taxon>
        <taxon>Bacillota</taxon>
        <taxon>Clostridia</taxon>
        <taxon>Thermoanaerobacterales</taxon>
        <taxon>Thermoanaerobacteraceae</taxon>
        <taxon>Thermoanaerobacterium</taxon>
    </lineage>
</organism>
<dbReference type="STRING" id="858215.Thexy_1031"/>
<feature type="domain" description="Peptidase U32 collagenase" evidence="1">
    <location>
        <begin position="381"/>
        <end position="493"/>
    </location>
</feature>
<dbReference type="InterPro" id="IPR020988">
    <property type="entry name" value="Pept_U32_collagenase"/>
</dbReference>
<dbReference type="AlphaFoldDB" id="F6BK69"/>
<dbReference type="eggNOG" id="COG0826">
    <property type="taxonomic scope" value="Bacteria"/>
</dbReference>
<protein>
    <submittedName>
        <fullName evidence="2">Peptidase U32</fullName>
    </submittedName>
</protein>
<sequence>MKRVELLAPAGNLETLKFALNYGADAVYIGGKLFGARAYAANFEEDELKEAVEYAHLRDRKVYVTVNTIVFNKEVELLLKYIDYLYQLNVDAIIVQDFGVVKLLKDFYPELDIHASTQMTLSNLESIKAAKEIGIKRVVVPRELSLKEIEKIKSVTGIEVEVFVHGALCVSYSGQCLFSSIIGGRSGNRGRCAGPCRLKYDLLDDKMNTIASNMHLLSMADLCTIDHIKDMIDSGIDSFKIEGRMKEKEYVASVVASYRKAIDAYLSGENINTDVYKEMMSGIFSRGFSNGYLYERKPRYMSYINPKNKGVPLGKVISIDGKKIKVSLLNSLSVGDGISTETGEHGYKVDVLIADGKKVDEAHKGQVVELKKIPVNCGDVLYKTYDVKLNKIFSVSNELKSPVDVFVNMKENRHLNIMIKNNDICVSKDSKIVSTKALKKAVDKDTLIEKVASINDTPFFVKSIEVDMDEGLFMPLSEVKETRREAVEVLITKKLKYRRPKNININLYKLINDKISDLKLSFYTEKEEHVKIACALGVDRVYFDYRLNGDVLKDVICYMDKCEIIPAFPQIMRDELDDFKHMLKNIKEMGLKKVLVTNIGLYDTAVKLGLDVCVDFNLNVSNSLAVDFFHEADTITLSPELNIHQIEDISLRSNTKFEAIVYGRLPLLTMEYCPIKNLKGCDKRGCEEGKYFLKDRKGNLMKIVSDGFCKIRLLNSSVLYMADKMNDLKKIGLSYIRINDTVESDEEIRDVIKAYKDSLEFGTYDLHVENYTRGHFYRGVL</sequence>
<dbReference type="PANTHER" id="PTHR30217:SF10">
    <property type="entry name" value="23S RRNA 5-HYDROXYCYTIDINE C2501 SYNTHASE"/>
    <property type="match status" value="1"/>
</dbReference>
<dbReference type="InterPro" id="IPR001539">
    <property type="entry name" value="Peptidase_U32"/>
</dbReference>
<dbReference type="HOGENOM" id="CLU_011540_4_0_9"/>
<reference evidence="2" key="1">
    <citation type="submission" date="2011-05" db="EMBL/GenBank/DDBJ databases">
        <title>Complete sequence of Thermoanaerobacterium xylanolyticum LX-11.</title>
        <authorList>
            <consortium name="US DOE Joint Genome Institute"/>
            <person name="Lucas S."/>
            <person name="Han J."/>
            <person name="Lapidus A."/>
            <person name="Cheng J.-F."/>
            <person name="Goodwin L."/>
            <person name="Pitluck S."/>
            <person name="Peters L."/>
            <person name="Mikhailova N."/>
            <person name="Lu M."/>
            <person name="Han C."/>
            <person name="Tapia R."/>
            <person name="Land M."/>
            <person name="Hauser L."/>
            <person name="Kyrpides N."/>
            <person name="Ivanova N."/>
            <person name="Pagani I."/>
            <person name="Hemme C."/>
            <person name="Woyke T."/>
        </authorList>
    </citation>
    <scope>NUCLEOTIDE SEQUENCE</scope>
    <source>
        <strain evidence="2">LX-11</strain>
    </source>
</reference>